<dbReference type="OrthoDB" id="7617345at2759"/>
<dbReference type="AlphaFoldDB" id="A0A154PA22"/>
<keyword evidence="1" id="KW-0732">Signal</keyword>
<dbReference type="STRING" id="178035.A0A154PA22"/>
<feature type="signal peptide" evidence="1">
    <location>
        <begin position="1"/>
        <end position="19"/>
    </location>
</feature>
<keyword evidence="3" id="KW-1185">Reference proteome</keyword>
<organism evidence="2 3">
    <name type="scientific">Dufourea novaeangliae</name>
    <name type="common">Sweat bee</name>
    <dbReference type="NCBI Taxonomy" id="178035"/>
    <lineage>
        <taxon>Eukaryota</taxon>
        <taxon>Metazoa</taxon>
        <taxon>Ecdysozoa</taxon>
        <taxon>Arthropoda</taxon>
        <taxon>Hexapoda</taxon>
        <taxon>Insecta</taxon>
        <taxon>Pterygota</taxon>
        <taxon>Neoptera</taxon>
        <taxon>Endopterygota</taxon>
        <taxon>Hymenoptera</taxon>
        <taxon>Apocrita</taxon>
        <taxon>Aculeata</taxon>
        <taxon>Apoidea</taxon>
        <taxon>Anthophila</taxon>
        <taxon>Halictidae</taxon>
        <taxon>Rophitinae</taxon>
        <taxon>Dufourea</taxon>
    </lineage>
</organism>
<evidence type="ECO:0000256" key="1">
    <source>
        <dbReference type="SAM" id="SignalP"/>
    </source>
</evidence>
<protein>
    <submittedName>
        <fullName evidence="2">Uncharacterized protein</fullName>
    </submittedName>
</protein>
<reference evidence="2 3" key="1">
    <citation type="submission" date="2015-07" db="EMBL/GenBank/DDBJ databases">
        <title>The genome of Dufourea novaeangliae.</title>
        <authorList>
            <person name="Pan H."/>
            <person name="Kapheim K."/>
        </authorList>
    </citation>
    <scope>NUCLEOTIDE SEQUENCE [LARGE SCALE GENOMIC DNA]</scope>
    <source>
        <strain evidence="2">0120121106</strain>
        <tissue evidence="2">Whole body</tissue>
    </source>
</reference>
<name>A0A154PA22_DUFNO</name>
<dbReference type="Proteomes" id="UP000076502">
    <property type="component" value="Unassembled WGS sequence"/>
</dbReference>
<feature type="chain" id="PRO_5007599394" evidence="1">
    <location>
        <begin position="20"/>
        <end position="298"/>
    </location>
</feature>
<proteinExistence type="predicted"/>
<evidence type="ECO:0000313" key="3">
    <source>
        <dbReference type="Proteomes" id="UP000076502"/>
    </source>
</evidence>
<dbReference type="EMBL" id="KQ434857">
    <property type="protein sequence ID" value="KZC08786.1"/>
    <property type="molecule type" value="Genomic_DNA"/>
</dbReference>
<accession>A0A154PA22</accession>
<sequence length="298" mass="32828">MYLNTCVSFLLLGLVVVQALPASKFEKKSVTDQGTPATKILELKEIGDDKNRDKKSIPFSYTEKTDVQVFKAEGVPQAQDCNNQQGQQSAQTLNVIQGTQLVPQQSFIVPQQMVPQQSYMVPQQIVPQQVLTQQVVSPVQTLQIIQPSRPCHPRINVKVFEDKPLPTPAPTTPAPTPKEIKVESVPETKQTEKMIAPQMERFETFNMVPVAPVCKEELIVVPQKPLVVVPEPTVVKVPNCSHGSHQGIVTQCSCGQQAVSAVRTNGVTVDQLMAMRAPALNGPYSGRMATDYHVSRHF</sequence>
<evidence type="ECO:0000313" key="2">
    <source>
        <dbReference type="EMBL" id="KZC08786.1"/>
    </source>
</evidence>
<gene>
    <name evidence="2" type="ORF">WN55_11289</name>
</gene>